<dbReference type="OrthoDB" id="417891at2759"/>
<dbReference type="EnsemblMetazoa" id="SCAU015825-RA">
    <property type="protein sequence ID" value="SCAU015825-PA"/>
    <property type="gene ID" value="SCAU015825"/>
</dbReference>
<keyword evidence="5" id="KW-1185">Reference proteome</keyword>
<evidence type="ECO:0000256" key="1">
    <source>
        <dbReference type="ARBA" id="ARBA00006484"/>
    </source>
</evidence>
<evidence type="ECO:0008006" key="6">
    <source>
        <dbReference type="Google" id="ProtNLM"/>
    </source>
</evidence>
<reference evidence="4" key="1">
    <citation type="submission" date="2020-05" db="UniProtKB">
        <authorList>
            <consortium name="EnsemblMetazoa"/>
        </authorList>
    </citation>
    <scope>IDENTIFICATION</scope>
    <source>
        <strain evidence="4">USDA</strain>
    </source>
</reference>
<dbReference type="AlphaFoldDB" id="A0A1I8QCE1"/>
<dbReference type="GO" id="GO:0005737">
    <property type="term" value="C:cytoplasm"/>
    <property type="evidence" value="ECO:0007669"/>
    <property type="project" value="TreeGrafter"/>
</dbReference>
<comment type="similarity">
    <text evidence="1 3">Belongs to the short-chain dehydrogenases/reductases (SDR) family.</text>
</comment>
<keyword evidence="2" id="KW-0560">Oxidoreductase</keyword>
<dbReference type="SUPFAM" id="SSF51735">
    <property type="entry name" value="NAD(P)-binding Rossmann-fold domains"/>
    <property type="match status" value="1"/>
</dbReference>
<dbReference type="PANTHER" id="PTHR44229:SF8">
    <property type="entry name" value="ALCOHOL DEHYDROGENASE-RELATED"/>
    <property type="match status" value="1"/>
</dbReference>
<dbReference type="Gene3D" id="3.40.50.720">
    <property type="entry name" value="NAD(P)-binding Rossmann-like Domain"/>
    <property type="match status" value="1"/>
</dbReference>
<evidence type="ECO:0000313" key="5">
    <source>
        <dbReference type="Proteomes" id="UP000095300"/>
    </source>
</evidence>
<sequence>MQIEGKNVIFIGGFGGVGSKCSELFLRKSVKSLIIFDRLENEEFLSYLQNTYKNSFVGYVQMNLAKRETISKAFLEAHKMVGHFDIVVNGAGVVQESNVDLMVAVNLTGVIHSSLDAMEYMSIANGGHGGLVVNISSTAGLGTFEIACVYSASTCAVTSFTRSIASPIYNKKTGVNFITVCPGPTRTPMFDNLAEKTTVAKYSSETLDEYVKVPPQCPEALAINFMRVLETGKNGSIWVLENEEMHEIDFPSLCHPIRKTG</sequence>
<dbReference type="Pfam" id="PF00106">
    <property type="entry name" value="adh_short"/>
    <property type="match status" value="1"/>
</dbReference>
<organism evidence="4 5">
    <name type="scientific">Stomoxys calcitrans</name>
    <name type="common">Stable fly</name>
    <name type="synonym">Conops calcitrans</name>
    <dbReference type="NCBI Taxonomy" id="35570"/>
    <lineage>
        <taxon>Eukaryota</taxon>
        <taxon>Metazoa</taxon>
        <taxon>Ecdysozoa</taxon>
        <taxon>Arthropoda</taxon>
        <taxon>Hexapoda</taxon>
        <taxon>Insecta</taxon>
        <taxon>Pterygota</taxon>
        <taxon>Neoptera</taxon>
        <taxon>Endopterygota</taxon>
        <taxon>Diptera</taxon>
        <taxon>Brachycera</taxon>
        <taxon>Muscomorpha</taxon>
        <taxon>Muscoidea</taxon>
        <taxon>Muscidae</taxon>
        <taxon>Stomoxys</taxon>
    </lineage>
</organism>
<proteinExistence type="inferred from homology"/>
<evidence type="ECO:0000313" key="4">
    <source>
        <dbReference type="EnsemblMetazoa" id="SCAU015825-PA"/>
    </source>
</evidence>
<name>A0A1I8QCE1_STOCA</name>
<dbReference type="PRINTS" id="PR00080">
    <property type="entry name" value="SDRFAMILY"/>
</dbReference>
<dbReference type="VEuPathDB" id="VectorBase:SCAU015825"/>
<dbReference type="GO" id="GO:0016616">
    <property type="term" value="F:oxidoreductase activity, acting on the CH-OH group of donors, NAD or NADP as acceptor"/>
    <property type="evidence" value="ECO:0007669"/>
    <property type="project" value="TreeGrafter"/>
</dbReference>
<dbReference type="InterPro" id="IPR002347">
    <property type="entry name" value="SDR_fam"/>
</dbReference>
<gene>
    <name evidence="4" type="primary">106089897</name>
</gene>
<dbReference type="InterPro" id="IPR036291">
    <property type="entry name" value="NAD(P)-bd_dom_sf"/>
</dbReference>
<accession>A0A1I8QCE1</accession>
<dbReference type="KEGG" id="scac:106089897"/>
<dbReference type="PRINTS" id="PR01167">
    <property type="entry name" value="INSADHFAMILY"/>
</dbReference>
<evidence type="ECO:0000256" key="3">
    <source>
        <dbReference type="RuleBase" id="RU000363"/>
    </source>
</evidence>
<dbReference type="STRING" id="35570.A0A1I8QCE1"/>
<evidence type="ECO:0000256" key="2">
    <source>
        <dbReference type="ARBA" id="ARBA00023002"/>
    </source>
</evidence>
<dbReference type="Proteomes" id="UP000095300">
    <property type="component" value="Unassembled WGS sequence"/>
</dbReference>
<protein>
    <recommendedName>
        <fullName evidence="6">Alcohol dehydrogenase</fullName>
    </recommendedName>
</protein>
<dbReference type="PANTHER" id="PTHR44229">
    <property type="entry name" value="15-HYDROXYPROSTAGLANDIN DEHYDROGENASE [NAD(+)]"/>
    <property type="match status" value="1"/>
</dbReference>